<accession>A0A4P2QRR1</accession>
<dbReference type="AlphaFoldDB" id="A0A4P2QRR1"/>
<proteinExistence type="predicted"/>
<dbReference type="EMBL" id="CP012672">
    <property type="protein sequence ID" value="AUX32641.1"/>
    <property type="molecule type" value="Genomic_DNA"/>
</dbReference>
<reference evidence="1 2" key="1">
    <citation type="submission" date="2015-09" db="EMBL/GenBank/DDBJ databases">
        <title>Sorangium comparison.</title>
        <authorList>
            <person name="Zaburannyi N."/>
            <person name="Bunk B."/>
            <person name="Overmann J."/>
            <person name="Mueller R."/>
        </authorList>
    </citation>
    <scope>NUCLEOTIDE SEQUENCE [LARGE SCALE GENOMIC DNA]</scope>
    <source>
        <strain evidence="1 2">So ce836</strain>
    </source>
</reference>
<dbReference type="Proteomes" id="UP000295497">
    <property type="component" value="Chromosome"/>
</dbReference>
<dbReference type="RefSeq" id="WP_129576202.1">
    <property type="nucleotide sequence ID" value="NZ_CP012672.1"/>
</dbReference>
<organism evidence="1 2">
    <name type="scientific">Sorangium cellulosum</name>
    <name type="common">Polyangium cellulosum</name>
    <dbReference type="NCBI Taxonomy" id="56"/>
    <lineage>
        <taxon>Bacteria</taxon>
        <taxon>Pseudomonadati</taxon>
        <taxon>Myxococcota</taxon>
        <taxon>Polyangia</taxon>
        <taxon>Polyangiales</taxon>
        <taxon>Polyangiaceae</taxon>
        <taxon>Sorangium</taxon>
    </lineage>
</organism>
<sequence length="322" mass="35986">MELRFDLWHLAFVSLVAGRAPPNFEVLSEVRLTIEPQRADLLLLRRVGAERKDDQALVLRALWARLGRVAIVEYKSPVESSFRPGDLVRLVTYGGLYETAHLDELPAPGDLTLVLVVASVTPTLRQDLARKGWTLSPLGGGYARIDGPMYTTYVAITDEVTDAERDDYLRLFSHRTAQPGEAARWLKQWMRDTRMKQPDIEELPGYEEMFQKLVEAMPVEKRLAGLAPEQRLAGLAPEQRLAGLAPEQRLAGLAPEQRLAGLAPEQRLAGLAPEQRLAGLAPEQVILALPVEVLRMLPEEHLQSLPPDVQETIKKRLRGTAH</sequence>
<gene>
    <name evidence="1" type="ORF">SOCE836_047860</name>
</gene>
<protein>
    <submittedName>
        <fullName evidence="1">Uncharacterized protein</fullName>
    </submittedName>
</protein>
<name>A0A4P2QRR1_SORCE</name>
<evidence type="ECO:0000313" key="1">
    <source>
        <dbReference type="EMBL" id="AUX32641.1"/>
    </source>
</evidence>
<evidence type="ECO:0000313" key="2">
    <source>
        <dbReference type="Proteomes" id="UP000295497"/>
    </source>
</evidence>